<dbReference type="WBParaSite" id="ECPE_0000334201-mRNA-1">
    <property type="protein sequence ID" value="ECPE_0000334201-mRNA-1"/>
    <property type="gene ID" value="ECPE_0000334201"/>
</dbReference>
<evidence type="ECO:0000256" key="1">
    <source>
        <dbReference type="ARBA" id="ARBA00004141"/>
    </source>
</evidence>
<dbReference type="GO" id="GO:0016020">
    <property type="term" value="C:membrane"/>
    <property type="evidence" value="ECO:0007669"/>
    <property type="project" value="UniProtKB-SubCell"/>
</dbReference>
<evidence type="ECO:0000256" key="3">
    <source>
        <dbReference type="ARBA" id="ARBA00022989"/>
    </source>
</evidence>
<gene>
    <name evidence="7" type="ORF">ECPE_LOCUS3339</name>
</gene>
<feature type="transmembrane region" description="Helical" evidence="5">
    <location>
        <begin position="336"/>
        <end position="356"/>
    </location>
</feature>
<feature type="transmembrane region" description="Helical" evidence="5">
    <location>
        <begin position="362"/>
        <end position="393"/>
    </location>
</feature>
<feature type="domain" description="SLC26A/SulP transporter" evidence="6">
    <location>
        <begin position="5"/>
        <end position="363"/>
    </location>
</feature>
<dbReference type="OrthoDB" id="288203at2759"/>
<proteinExistence type="predicted"/>
<dbReference type="Gene3D" id="3.30.750.24">
    <property type="entry name" value="STAS domain"/>
    <property type="match status" value="1"/>
</dbReference>
<reference evidence="7 8" key="2">
    <citation type="submission" date="2018-11" db="EMBL/GenBank/DDBJ databases">
        <authorList>
            <consortium name="Pathogen Informatics"/>
        </authorList>
    </citation>
    <scope>NUCLEOTIDE SEQUENCE [LARGE SCALE GENOMIC DNA]</scope>
    <source>
        <strain evidence="7 8">Egypt</strain>
    </source>
</reference>
<keyword evidence="8" id="KW-1185">Reference proteome</keyword>
<dbReference type="PANTHER" id="PTHR11814">
    <property type="entry name" value="SULFATE TRANSPORTER"/>
    <property type="match status" value="1"/>
</dbReference>
<evidence type="ECO:0000256" key="2">
    <source>
        <dbReference type="ARBA" id="ARBA00022692"/>
    </source>
</evidence>
<organism evidence="9">
    <name type="scientific">Echinostoma caproni</name>
    <dbReference type="NCBI Taxonomy" id="27848"/>
    <lineage>
        <taxon>Eukaryota</taxon>
        <taxon>Metazoa</taxon>
        <taxon>Spiralia</taxon>
        <taxon>Lophotrochozoa</taxon>
        <taxon>Platyhelminthes</taxon>
        <taxon>Trematoda</taxon>
        <taxon>Digenea</taxon>
        <taxon>Plagiorchiida</taxon>
        <taxon>Echinostomata</taxon>
        <taxon>Echinostomatoidea</taxon>
        <taxon>Echinostomatidae</taxon>
        <taxon>Echinostoma</taxon>
    </lineage>
</organism>
<keyword evidence="4 5" id="KW-0472">Membrane</keyword>
<dbReference type="GO" id="GO:0055085">
    <property type="term" value="P:transmembrane transport"/>
    <property type="evidence" value="ECO:0007669"/>
    <property type="project" value="InterPro"/>
</dbReference>
<accession>A0A183A8Q4</accession>
<evidence type="ECO:0000256" key="5">
    <source>
        <dbReference type="SAM" id="Phobius"/>
    </source>
</evidence>
<evidence type="ECO:0000256" key="4">
    <source>
        <dbReference type="ARBA" id="ARBA00023136"/>
    </source>
</evidence>
<feature type="transmembrane region" description="Helical" evidence="5">
    <location>
        <begin position="263"/>
        <end position="286"/>
    </location>
</feature>
<dbReference type="InterPro" id="IPR011547">
    <property type="entry name" value="SLC26A/SulP_dom"/>
</dbReference>
<keyword evidence="3 5" id="KW-1133">Transmembrane helix</keyword>
<evidence type="ECO:0000259" key="6">
    <source>
        <dbReference type="Pfam" id="PF00916"/>
    </source>
</evidence>
<evidence type="ECO:0000313" key="8">
    <source>
        <dbReference type="Proteomes" id="UP000272942"/>
    </source>
</evidence>
<dbReference type="AlphaFoldDB" id="A0A183A8Q4"/>
<feature type="transmembrane region" description="Helical" evidence="5">
    <location>
        <begin position="121"/>
        <end position="145"/>
    </location>
</feature>
<dbReference type="Proteomes" id="UP000272942">
    <property type="component" value="Unassembled WGS sequence"/>
</dbReference>
<dbReference type="EMBL" id="UZAN01040303">
    <property type="protein sequence ID" value="VDP69194.1"/>
    <property type="molecule type" value="Genomic_DNA"/>
</dbReference>
<dbReference type="Pfam" id="PF00916">
    <property type="entry name" value="Sulfate_transp"/>
    <property type="match status" value="1"/>
</dbReference>
<evidence type="ECO:0000313" key="9">
    <source>
        <dbReference type="WBParaSite" id="ECPE_0000334201-mRNA-1"/>
    </source>
</evidence>
<dbReference type="InterPro" id="IPR036513">
    <property type="entry name" value="STAS_dom_sf"/>
</dbReference>
<sequence length="488" mass="52844">MQIINVLAGLTMSILHVPQGMAYGYLAGLKPINGLYTSFFPPLVYFLFGTSRHISVGTYSVVALLGSEPVDRLSDSFIPSNDSSNGTDTFTEELASYRLTIAATVTILAGLLQFVMGLFHLGFLVVYISAPLLGGFTCASAFHVLSSQLSALFGIRLNRYKGPGRLILTLVDFFRKVHTTNLATLTVSITCIAILAVYKFLINPRLTKRCHFPFPIELLVLVGGTIASYFIGLETVYNVRIVGTIPSGLPTPKLPDVRLVPDVLIESCVVSLVALATTVSLVKLYAFRGGYDVQYTQEMTALGLANIFGGLFQGHPASAALARTSAAVGAGMKSQVASLVSCVVLLLVLTVIGPLLESVPLLIWLVAFLATVCLDIPYGLITGLTFSLLTVLYRTQASFAYELAQVSGTELYADVRYYRELIHTFASADVNLLLTTCQPQVSDTLQKVGLTSDELNRICFVSIHDAVIYAQRIIHKVEDIKDNSTTML</sequence>
<dbReference type="InterPro" id="IPR001902">
    <property type="entry name" value="SLC26A/SulP_fam"/>
</dbReference>
<feature type="transmembrane region" description="Helical" evidence="5">
    <location>
        <begin position="214"/>
        <end position="232"/>
    </location>
</feature>
<keyword evidence="2 5" id="KW-0812">Transmembrane</keyword>
<name>A0A183A8Q4_9TREM</name>
<evidence type="ECO:0000313" key="7">
    <source>
        <dbReference type="EMBL" id="VDP69194.1"/>
    </source>
</evidence>
<protein>
    <submittedName>
        <fullName evidence="9">Sulfate_transp domain-containing protein</fullName>
    </submittedName>
</protein>
<comment type="subcellular location">
    <subcellularLocation>
        <location evidence="1">Membrane</location>
        <topology evidence="1">Multi-pass membrane protein</topology>
    </subcellularLocation>
</comment>
<reference evidence="9" key="1">
    <citation type="submission" date="2016-06" db="UniProtKB">
        <authorList>
            <consortium name="WormBaseParasite"/>
        </authorList>
    </citation>
    <scope>IDENTIFICATION</scope>
</reference>
<feature type="transmembrane region" description="Helical" evidence="5">
    <location>
        <begin position="182"/>
        <end position="202"/>
    </location>
</feature>
<feature type="transmembrane region" description="Helical" evidence="5">
    <location>
        <begin position="95"/>
        <end position="114"/>
    </location>
</feature>